<reference evidence="2 3" key="1">
    <citation type="submission" date="2016-03" db="EMBL/GenBank/DDBJ databases">
        <title>Complete genome sequence of Shewanella psychrophila WP2, a deep sea bacterium isolated from west Pacific sediment.</title>
        <authorList>
            <person name="Xu G."/>
            <person name="Jian H."/>
        </authorList>
    </citation>
    <scope>NUCLEOTIDE SEQUENCE [LARGE SCALE GENOMIC DNA]</scope>
    <source>
        <strain evidence="2 3">WP2</strain>
    </source>
</reference>
<dbReference type="Pfam" id="PF11456">
    <property type="entry name" value="DUF3019"/>
    <property type="match status" value="1"/>
</dbReference>
<dbReference type="KEGG" id="spsw:Sps_04158"/>
<dbReference type="AlphaFoldDB" id="A0A1S6HUV6"/>
<name>A0A1S6HUV6_9GAMM</name>
<keyword evidence="3" id="KW-1185">Reference proteome</keyword>
<dbReference type="RefSeq" id="WP_077754204.1">
    <property type="nucleotide sequence ID" value="NZ_CP014782.1"/>
</dbReference>
<evidence type="ECO:0000313" key="2">
    <source>
        <dbReference type="EMBL" id="AQS39264.1"/>
    </source>
</evidence>
<evidence type="ECO:0000256" key="1">
    <source>
        <dbReference type="SAM" id="SignalP"/>
    </source>
</evidence>
<accession>A0A1S6HUV6</accession>
<dbReference type="OrthoDB" id="5772660at2"/>
<dbReference type="Proteomes" id="UP000189545">
    <property type="component" value="Chromosome"/>
</dbReference>
<protein>
    <recommendedName>
        <fullName evidence="4">DUF3019 domain-containing protein</fullName>
    </recommendedName>
</protein>
<organism evidence="2 3">
    <name type="scientific">Shewanella psychrophila</name>
    <dbReference type="NCBI Taxonomy" id="225848"/>
    <lineage>
        <taxon>Bacteria</taxon>
        <taxon>Pseudomonadati</taxon>
        <taxon>Pseudomonadota</taxon>
        <taxon>Gammaproteobacteria</taxon>
        <taxon>Alteromonadales</taxon>
        <taxon>Shewanellaceae</taxon>
        <taxon>Shewanella</taxon>
    </lineage>
</organism>
<keyword evidence="1" id="KW-0732">Signal</keyword>
<gene>
    <name evidence="2" type="ORF">Sps_04158</name>
</gene>
<dbReference type="EMBL" id="CP014782">
    <property type="protein sequence ID" value="AQS39264.1"/>
    <property type="molecule type" value="Genomic_DNA"/>
</dbReference>
<sequence>MNKFNQWLALALLGVPITAWSQDNTIAFTATPKRCIALHKGQTCYQDVLFRWQTPQSGQYCLVQSKDQRKLTCWNGKAIQQYQYSFEGDKTTTFSLIHIDETRPLAQLKVVVTWVYKAPKQSGSGWRLF</sequence>
<evidence type="ECO:0008006" key="4">
    <source>
        <dbReference type="Google" id="ProtNLM"/>
    </source>
</evidence>
<feature type="chain" id="PRO_5012096940" description="DUF3019 domain-containing protein" evidence="1">
    <location>
        <begin position="22"/>
        <end position="129"/>
    </location>
</feature>
<feature type="signal peptide" evidence="1">
    <location>
        <begin position="1"/>
        <end position="21"/>
    </location>
</feature>
<dbReference type="STRING" id="225848.Sps_04158"/>
<proteinExistence type="predicted"/>
<dbReference type="InterPro" id="IPR021559">
    <property type="entry name" value="DUF3019"/>
</dbReference>
<evidence type="ECO:0000313" key="3">
    <source>
        <dbReference type="Proteomes" id="UP000189545"/>
    </source>
</evidence>